<dbReference type="PANTHER" id="PTHR21666:SF268">
    <property type="entry name" value="PEPTIDASE M23 DOMAIN-CONTAINING PROTEIN"/>
    <property type="match status" value="1"/>
</dbReference>
<dbReference type="AlphaFoldDB" id="A0A2M7T5T7"/>
<dbReference type="EMBL" id="PFNG01000224">
    <property type="protein sequence ID" value="PIZ35828.1"/>
    <property type="molecule type" value="Genomic_DNA"/>
</dbReference>
<reference evidence="4" key="1">
    <citation type="submission" date="2017-09" db="EMBL/GenBank/DDBJ databases">
        <title>Depth-based differentiation of microbial function through sediment-hosted aquifers and enrichment of novel symbionts in the deep terrestrial subsurface.</title>
        <authorList>
            <person name="Probst A.J."/>
            <person name="Ladd B."/>
            <person name="Jarett J.K."/>
            <person name="Geller-Mcgrath D.E."/>
            <person name="Sieber C.M.K."/>
            <person name="Emerson J.B."/>
            <person name="Anantharaman K."/>
            <person name="Thomas B.C."/>
            <person name="Malmstrom R."/>
            <person name="Stieglmeier M."/>
            <person name="Klingl A."/>
            <person name="Woyke T."/>
            <person name="Ryan C.M."/>
            <person name="Banfield J.F."/>
        </authorList>
    </citation>
    <scope>NUCLEOTIDE SEQUENCE [LARGE SCALE GENOMIC DNA]</scope>
</reference>
<name>A0A2M7T5T7_9ACTN</name>
<feature type="chain" id="PRO_5014753649" description="M23ase beta-sheet core domain-containing protein" evidence="1">
    <location>
        <begin position="22"/>
        <end position="360"/>
    </location>
</feature>
<dbReference type="Proteomes" id="UP000230956">
    <property type="component" value="Unassembled WGS sequence"/>
</dbReference>
<evidence type="ECO:0000313" key="3">
    <source>
        <dbReference type="EMBL" id="PIZ35828.1"/>
    </source>
</evidence>
<sequence>MLLLPVFVVLFALLNIPLSEASQTSVYHKDIQGIQDQIIKMKADLNVAIVNHHHASSEFQSVDLKIDVNEAKLTQTQHELNGIKKDLDTTIASSGSLGSPSLLSVLAFSRDFGDLTSRVTTTLFAVDHYIETAIRLHSSQDKLVQENLALAALRREKEAKLKVAEFKHIEIDRALKLENTSLALLVQQEASVEQVERHGSSGKIAMAGVDSSWSQSYVSRGAPRSGFMFPVAGAHSYTDSWGAARSGGRRHKGTDIMASRGTPVVACVAGVISRTSPQSRGLGGIMIWLKGDDGNEYFFAHLNNVASGITAGTRVNKGQTIGYVGSTGNASESAPHLHFEVHRGGGSATDPYPLLTSTGN</sequence>
<evidence type="ECO:0000256" key="1">
    <source>
        <dbReference type="SAM" id="SignalP"/>
    </source>
</evidence>
<dbReference type="InterPro" id="IPR011055">
    <property type="entry name" value="Dup_hybrid_motif"/>
</dbReference>
<dbReference type="Gene3D" id="2.70.70.10">
    <property type="entry name" value="Glucose Permease (Domain IIA)"/>
    <property type="match status" value="1"/>
</dbReference>
<dbReference type="GO" id="GO:0004222">
    <property type="term" value="F:metalloendopeptidase activity"/>
    <property type="evidence" value="ECO:0007669"/>
    <property type="project" value="TreeGrafter"/>
</dbReference>
<proteinExistence type="predicted"/>
<gene>
    <name evidence="3" type="ORF">COY37_09580</name>
</gene>
<feature type="signal peptide" evidence="1">
    <location>
        <begin position="1"/>
        <end position="21"/>
    </location>
</feature>
<evidence type="ECO:0000259" key="2">
    <source>
        <dbReference type="Pfam" id="PF01551"/>
    </source>
</evidence>
<keyword evidence="1" id="KW-0732">Signal</keyword>
<comment type="caution">
    <text evidence="3">The sequence shown here is derived from an EMBL/GenBank/DDBJ whole genome shotgun (WGS) entry which is preliminary data.</text>
</comment>
<dbReference type="RefSeq" id="WP_286677884.1">
    <property type="nucleotide sequence ID" value="NZ_MNXI01000044.1"/>
</dbReference>
<protein>
    <recommendedName>
        <fullName evidence="2">M23ase beta-sheet core domain-containing protein</fullName>
    </recommendedName>
</protein>
<dbReference type="InterPro" id="IPR016047">
    <property type="entry name" value="M23ase_b-sheet_dom"/>
</dbReference>
<organism evidence="3 4">
    <name type="scientific">Candidatus Aquicultor secundus</name>
    <dbReference type="NCBI Taxonomy" id="1973895"/>
    <lineage>
        <taxon>Bacteria</taxon>
        <taxon>Bacillati</taxon>
        <taxon>Actinomycetota</taxon>
        <taxon>Candidatus Aquicultoria</taxon>
        <taxon>Candidatus Aquicultorales</taxon>
        <taxon>Candidatus Aquicultoraceae</taxon>
        <taxon>Candidatus Aquicultor</taxon>
    </lineage>
</organism>
<evidence type="ECO:0000313" key="4">
    <source>
        <dbReference type="Proteomes" id="UP000230956"/>
    </source>
</evidence>
<dbReference type="SUPFAM" id="SSF51261">
    <property type="entry name" value="Duplicated hybrid motif"/>
    <property type="match status" value="1"/>
</dbReference>
<feature type="domain" description="M23ase beta-sheet core" evidence="2">
    <location>
        <begin position="250"/>
        <end position="351"/>
    </location>
</feature>
<dbReference type="Gene3D" id="6.10.250.3150">
    <property type="match status" value="1"/>
</dbReference>
<dbReference type="PANTHER" id="PTHR21666">
    <property type="entry name" value="PEPTIDASE-RELATED"/>
    <property type="match status" value="1"/>
</dbReference>
<dbReference type="Pfam" id="PF01551">
    <property type="entry name" value="Peptidase_M23"/>
    <property type="match status" value="1"/>
</dbReference>
<accession>A0A2M7T5T7</accession>
<dbReference type="CDD" id="cd12797">
    <property type="entry name" value="M23_peptidase"/>
    <property type="match status" value="1"/>
</dbReference>
<dbReference type="InterPro" id="IPR050570">
    <property type="entry name" value="Cell_wall_metabolism_enzyme"/>
</dbReference>